<evidence type="ECO:0000256" key="1">
    <source>
        <dbReference type="SAM" id="MobiDB-lite"/>
    </source>
</evidence>
<dbReference type="EMBL" id="SBIW01000012">
    <property type="protein sequence ID" value="RWY48018.1"/>
    <property type="molecule type" value="Genomic_DNA"/>
</dbReference>
<dbReference type="AlphaFoldDB" id="A0A3S3X0Q5"/>
<dbReference type="Proteomes" id="UP000286701">
    <property type="component" value="Unassembled WGS sequence"/>
</dbReference>
<keyword evidence="4" id="KW-1185">Reference proteome</keyword>
<reference evidence="3 4" key="1">
    <citation type="submission" date="2019-01" db="EMBL/GenBank/DDBJ databases">
        <title>Mucilaginibacter antarcticum sp. nov., isolated from antarctic soil.</title>
        <authorList>
            <person name="Yan Y.-Q."/>
            <person name="Du Z.-J."/>
        </authorList>
    </citation>
    <scope>NUCLEOTIDE SEQUENCE [LARGE SCALE GENOMIC DNA]</scope>
    <source>
        <strain evidence="3 4">F01003</strain>
    </source>
</reference>
<feature type="signal peptide" evidence="2">
    <location>
        <begin position="1"/>
        <end position="26"/>
    </location>
</feature>
<evidence type="ECO:0000256" key="2">
    <source>
        <dbReference type="SAM" id="SignalP"/>
    </source>
</evidence>
<evidence type="ECO:0000313" key="4">
    <source>
        <dbReference type="Proteomes" id="UP000286701"/>
    </source>
</evidence>
<sequence length="191" mass="20194">MRKYISRSFAALIIIAVLFNGCKLDAPVYPDPGGTTGPGGTDPPVVVPDTDDGTNPPADATYTVPIGAANTIVFQVDGGETVILDQSKAEVSQPGSVAVTGYTSILGDKADPEIIFQLNFSSIVQGEYANDLLGLQYQDLKLSDDGSGKVKATTYKKIGDSYHIRGFFKVQATNDTDGSKHTVIGSFNIEQ</sequence>
<feature type="region of interest" description="Disordered" evidence="1">
    <location>
        <begin position="33"/>
        <end position="56"/>
    </location>
</feature>
<keyword evidence="2" id="KW-0732">Signal</keyword>
<dbReference type="OrthoDB" id="797017at2"/>
<organism evidence="3 4">
    <name type="scientific">Mucilaginibacter gilvus</name>
    <dbReference type="NCBI Taxonomy" id="2305909"/>
    <lineage>
        <taxon>Bacteria</taxon>
        <taxon>Pseudomonadati</taxon>
        <taxon>Bacteroidota</taxon>
        <taxon>Sphingobacteriia</taxon>
        <taxon>Sphingobacteriales</taxon>
        <taxon>Sphingobacteriaceae</taxon>
        <taxon>Mucilaginibacter</taxon>
    </lineage>
</organism>
<name>A0A3S3X0Q5_9SPHI</name>
<evidence type="ECO:0000313" key="3">
    <source>
        <dbReference type="EMBL" id="RWY48018.1"/>
    </source>
</evidence>
<accession>A0A3S3X0Q5</accession>
<feature type="chain" id="PRO_5018772574" description="Lipoprotein" evidence="2">
    <location>
        <begin position="27"/>
        <end position="191"/>
    </location>
</feature>
<protein>
    <recommendedName>
        <fullName evidence="5">Lipoprotein</fullName>
    </recommendedName>
</protein>
<comment type="caution">
    <text evidence="3">The sequence shown here is derived from an EMBL/GenBank/DDBJ whole genome shotgun (WGS) entry which is preliminary data.</text>
</comment>
<gene>
    <name evidence="3" type="ORF">EPL05_20740</name>
</gene>
<proteinExistence type="predicted"/>
<dbReference type="RefSeq" id="WP_128535912.1">
    <property type="nucleotide sequence ID" value="NZ_SBIW01000012.1"/>
</dbReference>
<evidence type="ECO:0008006" key="5">
    <source>
        <dbReference type="Google" id="ProtNLM"/>
    </source>
</evidence>
<feature type="compositionally biased region" description="Low complexity" evidence="1">
    <location>
        <begin position="42"/>
        <end position="56"/>
    </location>
</feature>